<accession>A0AAD9ND32</accession>
<keyword evidence="1" id="KW-0812">Transmembrane</keyword>
<feature type="transmembrane region" description="Helical" evidence="1">
    <location>
        <begin position="6"/>
        <end position="23"/>
    </location>
</feature>
<name>A0AAD9ND32_9ANNE</name>
<dbReference type="Proteomes" id="UP001208570">
    <property type="component" value="Unassembled WGS sequence"/>
</dbReference>
<evidence type="ECO:0000313" key="2">
    <source>
        <dbReference type="EMBL" id="KAK2164138.1"/>
    </source>
</evidence>
<sequence length="84" mass="9786">MSNVYIVNVYLLVLCMSFYLVLLHKYPCHSYSASCNCYQYQVHHLSIQARALHAIDKIIIWGEALLQKSCTTCTTYNFFNQITE</sequence>
<dbReference type="AlphaFoldDB" id="A0AAD9ND32"/>
<evidence type="ECO:0000313" key="3">
    <source>
        <dbReference type="Proteomes" id="UP001208570"/>
    </source>
</evidence>
<comment type="caution">
    <text evidence="2">The sequence shown here is derived from an EMBL/GenBank/DDBJ whole genome shotgun (WGS) entry which is preliminary data.</text>
</comment>
<keyword evidence="1" id="KW-1133">Transmembrane helix</keyword>
<organism evidence="2 3">
    <name type="scientific">Paralvinella palmiformis</name>
    <dbReference type="NCBI Taxonomy" id="53620"/>
    <lineage>
        <taxon>Eukaryota</taxon>
        <taxon>Metazoa</taxon>
        <taxon>Spiralia</taxon>
        <taxon>Lophotrochozoa</taxon>
        <taxon>Annelida</taxon>
        <taxon>Polychaeta</taxon>
        <taxon>Sedentaria</taxon>
        <taxon>Canalipalpata</taxon>
        <taxon>Terebellida</taxon>
        <taxon>Terebelliformia</taxon>
        <taxon>Alvinellidae</taxon>
        <taxon>Paralvinella</taxon>
    </lineage>
</organism>
<keyword evidence="1" id="KW-0472">Membrane</keyword>
<dbReference type="EMBL" id="JAODUP010000068">
    <property type="protein sequence ID" value="KAK2164138.1"/>
    <property type="molecule type" value="Genomic_DNA"/>
</dbReference>
<protein>
    <submittedName>
        <fullName evidence="2">Uncharacterized protein</fullName>
    </submittedName>
</protein>
<keyword evidence="3" id="KW-1185">Reference proteome</keyword>
<gene>
    <name evidence="2" type="ORF">LSH36_68g06004</name>
</gene>
<reference evidence="2" key="1">
    <citation type="journal article" date="2023" name="Mol. Biol. Evol.">
        <title>Third-Generation Sequencing Reveals the Adaptive Role of the Epigenome in Three Deep-Sea Polychaetes.</title>
        <authorList>
            <person name="Perez M."/>
            <person name="Aroh O."/>
            <person name="Sun Y."/>
            <person name="Lan Y."/>
            <person name="Juniper S.K."/>
            <person name="Young C.R."/>
            <person name="Angers B."/>
            <person name="Qian P.Y."/>
        </authorList>
    </citation>
    <scope>NUCLEOTIDE SEQUENCE</scope>
    <source>
        <strain evidence="2">P08H-3</strain>
    </source>
</reference>
<proteinExistence type="predicted"/>
<feature type="non-terminal residue" evidence="2">
    <location>
        <position position="1"/>
    </location>
</feature>
<evidence type="ECO:0000256" key="1">
    <source>
        <dbReference type="SAM" id="Phobius"/>
    </source>
</evidence>